<organism evidence="1 2">
    <name type="scientific">Candidatus Methanomarinus sp</name>
    <dbReference type="NCBI Taxonomy" id="3386244"/>
    <lineage>
        <taxon>Archaea</taxon>
        <taxon>Methanobacteriati</taxon>
        <taxon>Methanobacteriota</taxon>
        <taxon>Stenosarchaea group</taxon>
        <taxon>Methanomicrobia</taxon>
        <taxon>Methanosarcinales</taxon>
        <taxon>ANME-2 cluster</taxon>
        <taxon>Candidatus Methanocomedenaceae</taxon>
        <taxon>Candidatus Methanomarinus</taxon>
    </lineage>
</organism>
<dbReference type="Proteomes" id="UP000315423">
    <property type="component" value="Unassembled WGS sequence"/>
</dbReference>
<comment type="caution">
    <text evidence="1">The sequence shown here is derived from an EMBL/GenBank/DDBJ whole genome shotgun (WGS) entry which is preliminary data.</text>
</comment>
<protein>
    <submittedName>
        <fullName evidence="1">Uncharacterized protein</fullName>
    </submittedName>
</protein>
<dbReference type="EMBL" id="QYBA01000067">
    <property type="protein sequence ID" value="TKY92169.1"/>
    <property type="molecule type" value="Genomic_DNA"/>
</dbReference>
<evidence type="ECO:0000313" key="1">
    <source>
        <dbReference type="EMBL" id="TKY92169.1"/>
    </source>
</evidence>
<gene>
    <name evidence="1" type="ORF">C5S46_02050</name>
</gene>
<evidence type="ECO:0000313" key="2">
    <source>
        <dbReference type="Proteomes" id="UP000315423"/>
    </source>
</evidence>
<name>A0AC61SCP5_9EURY</name>
<proteinExistence type="predicted"/>
<accession>A0AC61SCP5</accession>
<sequence>MDENETKEDLKQSGEEKLIKEIVEESHADLESDQIKAANDRSQLKKESSLSFFQRIKVYFINNIPTSPLV</sequence>
<reference evidence="1" key="1">
    <citation type="submission" date="2018-09" db="EMBL/GenBank/DDBJ databases">
        <title>A genomic encyclopedia of anaerobic methanotrophic archaea.</title>
        <authorList>
            <person name="Skennerton C.T."/>
            <person name="Chadwick G.L."/>
            <person name="Laso-Perez R."/>
            <person name="Leu A.O."/>
            <person name="Speth D.R."/>
            <person name="Yu H."/>
            <person name="Morgan-Lang C."/>
            <person name="Hatzenpichler R."/>
            <person name="Goudeau D."/>
            <person name="Malmstrom R."/>
            <person name="Woyke T."/>
            <person name="Hallam S."/>
            <person name="Tyson G.W."/>
            <person name="Wegener G."/>
            <person name="Boetius A."/>
            <person name="Orphan V.J."/>
        </authorList>
    </citation>
    <scope>NUCLEOTIDE SEQUENCE</scope>
    <source>
        <strain evidence="1">CONS3730D10UFb2</strain>
    </source>
</reference>